<comment type="caution">
    <text evidence="3">The sequence shown here is derived from an EMBL/GenBank/DDBJ whole genome shotgun (WGS) entry which is preliminary data.</text>
</comment>
<accession>A0A7C4H994</accession>
<dbReference type="AlphaFoldDB" id="A0A7C4H994"/>
<reference evidence="3" key="1">
    <citation type="journal article" date="2020" name="mSystems">
        <title>Genome- and Community-Level Interaction Insights into Carbon Utilization and Element Cycling Functions of Hydrothermarchaeota in Hydrothermal Sediment.</title>
        <authorList>
            <person name="Zhou Z."/>
            <person name="Liu Y."/>
            <person name="Xu W."/>
            <person name="Pan J."/>
            <person name="Luo Z.H."/>
            <person name="Li M."/>
        </authorList>
    </citation>
    <scope>NUCLEOTIDE SEQUENCE [LARGE SCALE GENOMIC DNA]</scope>
    <source>
        <strain evidence="3">SpSt-658</strain>
    </source>
</reference>
<name>A0A7C4H994_9CREN</name>
<gene>
    <name evidence="3" type="ORF">ENU31_04730</name>
</gene>
<proteinExistence type="predicted"/>
<keyword evidence="1" id="KW-0175">Coiled coil</keyword>
<dbReference type="EMBL" id="DTCA01000147">
    <property type="protein sequence ID" value="HGM07694.1"/>
    <property type="molecule type" value="Genomic_DNA"/>
</dbReference>
<evidence type="ECO:0000259" key="2">
    <source>
        <dbReference type="Pfam" id="PF18822"/>
    </source>
</evidence>
<sequence length="232" mass="26482">MSITIEKIATCLGQSISDVYGRKIGVVVGIYSEVDGRVTALEVMINDSTYETIPAERLESKDDGVKVLPEWLVETQKLERKLDILRKRVKALEELYKKNQVPQHAYKELKEKFDKEINKVKAEVKSLKDTIRKRQYEIENFIIHIEKAMTNLMISYTSGELPENGFKVSADFMRYAKQTALDEKKDIEKHISLLSKLEEELMSVLKSLETEKADEIVNVSVQSGPITVKVTG</sequence>
<dbReference type="Pfam" id="PF18822">
    <property type="entry name" value="CdvA"/>
    <property type="match status" value="1"/>
</dbReference>
<feature type="coiled-coil region" evidence="1">
    <location>
        <begin position="75"/>
        <end position="130"/>
    </location>
</feature>
<protein>
    <recommendedName>
        <fullName evidence="2">CdvA-like coiled-coil domain-containing protein</fullName>
    </recommendedName>
</protein>
<dbReference type="InterPro" id="IPR041461">
    <property type="entry name" value="CdvA_CC"/>
</dbReference>
<feature type="domain" description="CdvA-like coiled-coil" evidence="2">
    <location>
        <begin position="87"/>
        <end position="205"/>
    </location>
</feature>
<evidence type="ECO:0000313" key="3">
    <source>
        <dbReference type="EMBL" id="HGM07694.1"/>
    </source>
</evidence>
<feature type="coiled-coil region" evidence="1">
    <location>
        <begin position="180"/>
        <end position="214"/>
    </location>
</feature>
<evidence type="ECO:0000256" key="1">
    <source>
        <dbReference type="SAM" id="Coils"/>
    </source>
</evidence>
<organism evidence="3">
    <name type="scientific">Ignisphaera aggregans</name>
    <dbReference type="NCBI Taxonomy" id="334771"/>
    <lineage>
        <taxon>Archaea</taxon>
        <taxon>Thermoproteota</taxon>
        <taxon>Thermoprotei</taxon>
        <taxon>Desulfurococcales</taxon>
        <taxon>Desulfurococcaceae</taxon>
        <taxon>Ignisphaera</taxon>
    </lineage>
</organism>